<name>A0A0P1MUN1_9BACT</name>
<organism evidence="6 7">
    <name type="scientific">Candidatus Chryseopegocella kryptomonas</name>
    <dbReference type="NCBI Taxonomy" id="1633643"/>
    <lineage>
        <taxon>Bacteria</taxon>
        <taxon>Pseudomonadati</taxon>
        <taxon>Candidatus Kryptoniota</taxon>
        <taxon>Candidatus Chryseopegocella</taxon>
    </lineage>
</organism>
<dbReference type="Proteomes" id="UP000199197">
    <property type="component" value="Unassembled WGS sequence"/>
</dbReference>
<comment type="similarity">
    <text evidence="5">Belongs to the FliO/MopB family.</text>
</comment>
<evidence type="ECO:0000313" key="6">
    <source>
        <dbReference type="EMBL" id="CUS99769.1"/>
    </source>
</evidence>
<gene>
    <name evidence="6" type="ORF">JGI23_00729</name>
</gene>
<dbReference type="OrthoDB" id="9804121at2"/>
<feature type="transmembrane region" description="Helical" evidence="5">
    <location>
        <begin position="6"/>
        <end position="26"/>
    </location>
</feature>
<accession>A0A0P1MUN1</accession>
<evidence type="ECO:0000256" key="2">
    <source>
        <dbReference type="ARBA" id="ARBA00022692"/>
    </source>
</evidence>
<keyword evidence="2 5" id="KW-0812">Transmembrane</keyword>
<reference evidence="7" key="1">
    <citation type="submission" date="2015-11" db="EMBL/GenBank/DDBJ databases">
        <authorList>
            <person name="Varghese N."/>
        </authorList>
    </citation>
    <scope>NUCLEOTIDE SEQUENCE [LARGE SCALE GENOMIC DNA]</scope>
    <source>
        <strain evidence="7">JGI-23</strain>
    </source>
</reference>
<protein>
    <recommendedName>
        <fullName evidence="5">Flagellar protein</fullName>
    </recommendedName>
</protein>
<evidence type="ECO:0000256" key="4">
    <source>
        <dbReference type="ARBA" id="ARBA00023136"/>
    </source>
</evidence>
<keyword evidence="7" id="KW-1185">Reference proteome</keyword>
<keyword evidence="6" id="KW-0966">Cell projection</keyword>
<dbReference type="GO" id="GO:0009425">
    <property type="term" value="C:bacterial-type flagellum basal body"/>
    <property type="evidence" value="ECO:0007669"/>
    <property type="project" value="UniProtKB-SubCell"/>
</dbReference>
<dbReference type="EMBL" id="CZVW01000006">
    <property type="protein sequence ID" value="CUS99769.1"/>
    <property type="molecule type" value="Genomic_DNA"/>
</dbReference>
<evidence type="ECO:0000313" key="7">
    <source>
        <dbReference type="Proteomes" id="UP000199197"/>
    </source>
</evidence>
<keyword evidence="4 5" id="KW-0472">Membrane</keyword>
<dbReference type="GO" id="GO:0044781">
    <property type="term" value="P:bacterial-type flagellum organization"/>
    <property type="evidence" value="ECO:0007669"/>
    <property type="project" value="UniProtKB-UniRule"/>
</dbReference>
<keyword evidence="6" id="KW-0969">Cilium</keyword>
<keyword evidence="6" id="KW-0282">Flagellum</keyword>
<sequence length="114" mass="12850">MSWVIVKTFLSFALILFLMAVLFYALKKFYPNFSGSSQQGLIMRIYGKLQIQPRKSIYIVRVLNKVLVLGVSENSISVLSELNEPEMIRVLDEIYSSGVKKNGKFIISKKGGAV</sequence>
<dbReference type="InterPro" id="IPR022781">
    <property type="entry name" value="Flagellar_biosynth_FliO"/>
</dbReference>
<evidence type="ECO:0000256" key="1">
    <source>
        <dbReference type="ARBA" id="ARBA00022475"/>
    </source>
</evidence>
<evidence type="ECO:0000256" key="3">
    <source>
        <dbReference type="ARBA" id="ARBA00022989"/>
    </source>
</evidence>
<dbReference type="AlphaFoldDB" id="A0A0P1MUN1"/>
<evidence type="ECO:0000256" key="5">
    <source>
        <dbReference type="RuleBase" id="RU362064"/>
    </source>
</evidence>
<keyword evidence="3 5" id="KW-1133">Transmembrane helix</keyword>
<keyword evidence="5" id="KW-0975">Bacterial flagellum</keyword>
<dbReference type="RefSeq" id="WP_092348661.1">
    <property type="nucleotide sequence ID" value="NZ_CZVW01000006.1"/>
</dbReference>
<dbReference type="GO" id="GO:0005886">
    <property type="term" value="C:plasma membrane"/>
    <property type="evidence" value="ECO:0007669"/>
    <property type="project" value="UniProtKB-SubCell"/>
</dbReference>
<comment type="subcellular location">
    <subcellularLocation>
        <location evidence="5">Cell membrane</location>
    </subcellularLocation>
    <subcellularLocation>
        <location evidence="5">Bacterial flagellum basal body</location>
    </subcellularLocation>
</comment>
<keyword evidence="1 5" id="KW-1003">Cell membrane</keyword>
<dbReference type="NCBIfam" id="TIGR03500">
    <property type="entry name" value="FliO_TIGR"/>
    <property type="match status" value="1"/>
</dbReference>
<dbReference type="Pfam" id="PF04347">
    <property type="entry name" value="FliO"/>
    <property type="match status" value="1"/>
</dbReference>
<proteinExistence type="inferred from homology"/>